<organism evidence="2 3">
    <name type="scientific">Vibrio genomosp. F10 str. ZF-129</name>
    <dbReference type="NCBI Taxonomy" id="1187848"/>
    <lineage>
        <taxon>Bacteria</taxon>
        <taxon>Pseudomonadati</taxon>
        <taxon>Pseudomonadota</taxon>
        <taxon>Gammaproteobacteria</taxon>
        <taxon>Vibrionales</taxon>
        <taxon>Vibrionaceae</taxon>
        <taxon>Vibrio</taxon>
    </lineage>
</organism>
<dbReference type="OrthoDB" id="5511415at2"/>
<dbReference type="AlphaFoldDB" id="A0A1E5B9P7"/>
<comment type="caution">
    <text evidence="2">The sequence shown here is derived from an EMBL/GenBank/DDBJ whole genome shotgun (WGS) entry which is preliminary data.</text>
</comment>
<proteinExistence type="predicted"/>
<dbReference type="SMART" id="SM00347">
    <property type="entry name" value="HTH_MARR"/>
    <property type="match status" value="1"/>
</dbReference>
<sequence length="144" mass="16137">MDNTKALYEIIESSRAFMNQMNTLVDQIHKEKGVNSCTRGVMLILKSEGFQTIPQLARKTQRSRQYLQKTISNMQSKGLISLTSNPDHKTSSLIELTERGTHVLTGILDIEAALINTVDIPLDSEQLKCLSSSLKQLTLAFQNK</sequence>
<dbReference type="SUPFAM" id="SSF46785">
    <property type="entry name" value="Winged helix' DNA-binding domain"/>
    <property type="match status" value="1"/>
</dbReference>
<dbReference type="Gene3D" id="1.10.10.10">
    <property type="entry name" value="Winged helix-like DNA-binding domain superfamily/Winged helix DNA-binding domain"/>
    <property type="match status" value="1"/>
</dbReference>
<dbReference type="eggNOG" id="COG1846">
    <property type="taxonomic scope" value="Bacteria"/>
</dbReference>
<dbReference type="InterPro" id="IPR036388">
    <property type="entry name" value="WH-like_DNA-bd_sf"/>
</dbReference>
<dbReference type="EMBL" id="AJYQ02000137">
    <property type="protein sequence ID" value="OEE30640.1"/>
    <property type="molecule type" value="Genomic_DNA"/>
</dbReference>
<dbReference type="STRING" id="1187848.A1QO_15020"/>
<evidence type="ECO:0000313" key="3">
    <source>
        <dbReference type="Proteomes" id="UP000094741"/>
    </source>
</evidence>
<dbReference type="RefSeq" id="WP_017037481.1">
    <property type="nucleotide sequence ID" value="NZ_AJYQ02000137.1"/>
</dbReference>
<evidence type="ECO:0000259" key="1">
    <source>
        <dbReference type="SMART" id="SM00347"/>
    </source>
</evidence>
<reference evidence="2 3" key="1">
    <citation type="journal article" date="2012" name="Science">
        <title>Ecological populations of bacteria act as socially cohesive units of antibiotic production and resistance.</title>
        <authorList>
            <person name="Cordero O.X."/>
            <person name="Wildschutte H."/>
            <person name="Kirkup B."/>
            <person name="Proehl S."/>
            <person name="Ngo L."/>
            <person name="Hussain F."/>
            <person name="Le Roux F."/>
            <person name="Mincer T."/>
            <person name="Polz M.F."/>
        </authorList>
    </citation>
    <scope>NUCLEOTIDE SEQUENCE [LARGE SCALE GENOMIC DNA]</scope>
    <source>
        <strain evidence="2 3">ZF-129</strain>
    </source>
</reference>
<name>A0A1E5B9P7_9VIBR</name>
<feature type="domain" description="HTH marR-type" evidence="1">
    <location>
        <begin position="27"/>
        <end position="127"/>
    </location>
</feature>
<dbReference type="InterPro" id="IPR036390">
    <property type="entry name" value="WH_DNA-bd_sf"/>
</dbReference>
<accession>A0A1E5B9P7</accession>
<dbReference type="Proteomes" id="UP000094741">
    <property type="component" value="Unassembled WGS sequence"/>
</dbReference>
<gene>
    <name evidence="2" type="ORF">A1QO_15020</name>
</gene>
<evidence type="ECO:0000313" key="2">
    <source>
        <dbReference type="EMBL" id="OEE30640.1"/>
    </source>
</evidence>
<dbReference type="GO" id="GO:0003700">
    <property type="term" value="F:DNA-binding transcription factor activity"/>
    <property type="evidence" value="ECO:0007669"/>
    <property type="project" value="InterPro"/>
</dbReference>
<protein>
    <recommendedName>
        <fullName evidence="1">HTH marR-type domain-containing protein</fullName>
    </recommendedName>
</protein>
<dbReference type="InterPro" id="IPR000835">
    <property type="entry name" value="HTH_MarR-typ"/>
</dbReference>